<dbReference type="Proteomes" id="UP001583172">
    <property type="component" value="Unassembled WGS sequence"/>
</dbReference>
<dbReference type="Pfam" id="PF03452">
    <property type="entry name" value="Anp1"/>
    <property type="match status" value="1"/>
</dbReference>
<dbReference type="PANTHER" id="PTHR43083">
    <property type="entry name" value="MANNAN POLYMERASE II"/>
    <property type="match status" value="1"/>
</dbReference>
<evidence type="ECO:0000313" key="2">
    <source>
        <dbReference type="EMBL" id="KAL1837526.1"/>
    </source>
</evidence>
<sequence>MARPLGAVRLRKANSVTLTVGVALVLFILFFLMSSSTPDFSPARKAAAALHPLSPPTSPFRKSAAGTKLKPPPVTRYNLNNVTTTSRPLENRENILILTPMARFNQAYWDNLLRLSYPHELITLGFILPRTKEGNLATRELQTRIAKTQTQSPERDRFKSIIILREDLDPSLYPLATQDEHERHKLANQKARRSAMAKARNSLLFSTLGPSTSWVLWLDADVVETPPTLIQDLAQHDKPIITPNCFQRYYNSKTKTMDERPYDFNNWIDSDTARELASKMGPEEVLFEGYAEMATLRTLMAYLAKEDGEEGRDLHEEVPLDGVGGAALMVKADVHRDGAMFPAFPFYHLIETEGFARMAKRLGWEAVGLPNYKVYHYNE</sequence>
<proteinExistence type="inferred from homology"/>
<organism evidence="2 3">
    <name type="scientific">Humicola insolens</name>
    <name type="common">Soft-rot fungus</name>
    <dbReference type="NCBI Taxonomy" id="85995"/>
    <lineage>
        <taxon>Eukaryota</taxon>
        <taxon>Fungi</taxon>
        <taxon>Dikarya</taxon>
        <taxon>Ascomycota</taxon>
        <taxon>Pezizomycotina</taxon>
        <taxon>Sordariomycetes</taxon>
        <taxon>Sordariomycetidae</taxon>
        <taxon>Sordariales</taxon>
        <taxon>Chaetomiaceae</taxon>
        <taxon>Mycothermus</taxon>
    </lineage>
</organism>
<protein>
    <recommendedName>
        <fullName evidence="4">Mannan polymerase complexes MNN9 subunit</fullName>
    </recommendedName>
</protein>
<evidence type="ECO:0008006" key="4">
    <source>
        <dbReference type="Google" id="ProtNLM"/>
    </source>
</evidence>
<comment type="caution">
    <text evidence="2">The sequence shown here is derived from an EMBL/GenBank/DDBJ whole genome shotgun (WGS) entry which is preliminary data.</text>
</comment>
<dbReference type="Gene3D" id="3.90.550.10">
    <property type="entry name" value="Spore Coat Polysaccharide Biosynthesis Protein SpsA, Chain A"/>
    <property type="match status" value="1"/>
</dbReference>
<gene>
    <name evidence="2" type="ORF">VTJ49DRAFT_3671</name>
</gene>
<reference evidence="2 3" key="1">
    <citation type="journal article" date="2024" name="Commun. Biol.">
        <title>Comparative genomic analysis of thermophilic fungi reveals convergent evolutionary adaptations and gene losses.</title>
        <authorList>
            <person name="Steindorff A.S."/>
            <person name="Aguilar-Pontes M.V."/>
            <person name="Robinson A.J."/>
            <person name="Andreopoulos B."/>
            <person name="LaButti K."/>
            <person name="Kuo A."/>
            <person name="Mondo S."/>
            <person name="Riley R."/>
            <person name="Otillar R."/>
            <person name="Haridas S."/>
            <person name="Lipzen A."/>
            <person name="Grimwood J."/>
            <person name="Schmutz J."/>
            <person name="Clum A."/>
            <person name="Reid I.D."/>
            <person name="Moisan M.C."/>
            <person name="Butler G."/>
            <person name="Nguyen T.T.M."/>
            <person name="Dewar K."/>
            <person name="Conant G."/>
            <person name="Drula E."/>
            <person name="Henrissat B."/>
            <person name="Hansel C."/>
            <person name="Singer S."/>
            <person name="Hutchinson M.I."/>
            <person name="de Vries R.P."/>
            <person name="Natvig D.O."/>
            <person name="Powell A.J."/>
            <person name="Tsang A."/>
            <person name="Grigoriev I.V."/>
        </authorList>
    </citation>
    <scope>NUCLEOTIDE SEQUENCE [LARGE SCALE GENOMIC DNA]</scope>
    <source>
        <strain evidence="2 3">CBS 620.91</strain>
    </source>
</reference>
<dbReference type="SUPFAM" id="SSF53448">
    <property type="entry name" value="Nucleotide-diphospho-sugar transferases"/>
    <property type="match status" value="1"/>
</dbReference>
<dbReference type="InterPro" id="IPR052086">
    <property type="entry name" value="Mannan_Polymerase_Subunit"/>
</dbReference>
<dbReference type="EMBL" id="JAZGSY010000285">
    <property type="protein sequence ID" value="KAL1837526.1"/>
    <property type="molecule type" value="Genomic_DNA"/>
</dbReference>
<comment type="similarity">
    <text evidence="1">Belongs to the ANP1/MMN9/VAN1 family.</text>
</comment>
<dbReference type="PANTHER" id="PTHR43083:SF6">
    <property type="entry name" value="MANNAN POLYMERASE COMPLEXES SUBUNIT MNN9"/>
    <property type="match status" value="1"/>
</dbReference>
<keyword evidence="3" id="KW-1185">Reference proteome</keyword>
<dbReference type="InterPro" id="IPR029044">
    <property type="entry name" value="Nucleotide-diphossugar_trans"/>
</dbReference>
<evidence type="ECO:0000313" key="3">
    <source>
        <dbReference type="Proteomes" id="UP001583172"/>
    </source>
</evidence>
<evidence type="ECO:0000256" key="1">
    <source>
        <dbReference type="ARBA" id="ARBA00037964"/>
    </source>
</evidence>
<accession>A0ABR3V7Y6</accession>
<name>A0ABR3V7Y6_HUMIN</name>